<dbReference type="SUPFAM" id="SSF53474">
    <property type="entry name" value="alpha/beta-Hydrolases"/>
    <property type="match status" value="1"/>
</dbReference>
<dbReference type="OrthoDB" id="63519at2"/>
<evidence type="ECO:0000259" key="1">
    <source>
        <dbReference type="Pfam" id="PF12697"/>
    </source>
</evidence>
<keyword evidence="3" id="KW-1185">Reference proteome</keyword>
<proteinExistence type="predicted"/>
<dbReference type="KEGG" id="ssyi:EKG83_05080"/>
<dbReference type="AlphaFoldDB" id="A0A5Q0GTC2"/>
<dbReference type="Pfam" id="PF12697">
    <property type="entry name" value="Abhydrolase_6"/>
    <property type="match status" value="1"/>
</dbReference>
<reference evidence="3" key="1">
    <citation type="journal article" date="2021" name="Curr. Microbiol.">
        <title>Complete genome of nocamycin-producing strain Saccharothrix syringae NRRL B-16468 reveals the biosynthetic potential for secondary metabolites.</title>
        <authorList>
            <person name="Mo X."/>
            <person name="Yang S."/>
        </authorList>
    </citation>
    <scope>NUCLEOTIDE SEQUENCE [LARGE SCALE GENOMIC DNA]</scope>
    <source>
        <strain evidence="3">ATCC 51364 / DSM 43886 / JCM 6844 / KCTC 9398 / NBRC 14523 / NRRL B-16468 / INA 2240</strain>
    </source>
</reference>
<dbReference type="RefSeq" id="WP_153277884.1">
    <property type="nucleotide sequence ID" value="NZ_CP034550.1"/>
</dbReference>
<sequence length="215" mass="23901">MRVLALHGAGGSPADWDPVVTALAGRYEVVPLELGEPWDWEAVLDRIEPHATDNPAVLGMSMGGMVAAMWGRRHPECPAVIDIDGHGVPTQPRRYLDPVPLKEIDELREVFRGFGQPELQDALEALDCFEVFREVRCPMLLAVATRPMAGQVLFEPYRQGLARDLETLPDNIEVVHLDATHAVALEDPALIASLVERYLDDRRLSLPEHEESFPS</sequence>
<dbReference type="EMBL" id="CP034550">
    <property type="protein sequence ID" value="QFZ16925.1"/>
    <property type="molecule type" value="Genomic_DNA"/>
</dbReference>
<dbReference type="Proteomes" id="UP000325787">
    <property type="component" value="Chromosome"/>
</dbReference>
<dbReference type="GO" id="GO:0003824">
    <property type="term" value="F:catalytic activity"/>
    <property type="evidence" value="ECO:0007669"/>
    <property type="project" value="UniProtKB-ARBA"/>
</dbReference>
<organism evidence="2 3">
    <name type="scientific">Saccharothrix syringae</name>
    <name type="common">Nocardiopsis syringae</name>
    <dbReference type="NCBI Taxonomy" id="103733"/>
    <lineage>
        <taxon>Bacteria</taxon>
        <taxon>Bacillati</taxon>
        <taxon>Actinomycetota</taxon>
        <taxon>Actinomycetes</taxon>
        <taxon>Pseudonocardiales</taxon>
        <taxon>Pseudonocardiaceae</taxon>
        <taxon>Saccharothrix</taxon>
    </lineage>
</organism>
<evidence type="ECO:0000313" key="3">
    <source>
        <dbReference type="Proteomes" id="UP000325787"/>
    </source>
</evidence>
<name>A0A5Q0GTC2_SACSY</name>
<gene>
    <name evidence="2" type="ORF">EKG83_05080</name>
</gene>
<dbReference type="Gene3D" id="3.40.50.1820">
    <property type="entry name" value="alpha/beta hydrolase"/>
    <property type="match status" value="1"/>
</dbReference>
<feature type="domain" description="AB hydrolase-1" evidence="1">
    <location>
        <begin position="3"/>
        <end position="192"/>
    </location>
</feature>
<evidence type="ECO:0000313" key="2">
    <source>
        <dbReference type="EMBL" id="QFZ16925.1"/>
    </source>
</evidence>
<dbReference type="InterPro" id="IPR000073">
    <property type="entry name" value="AB_hydrolase_1"/>
</dbReference>
<dbReference type="InterPro" id="IPR029058">
    <property type="entry name" value="AB_hydrolase_fold"/>
</dbReference>
<protein>
    <recommendedName>
        <fullName evidence="1">AB hydrolase-1 domain-containing protein</fullName>
    </recommendedName>
</protein>
<accession>A0A5Q0GTC2</accession>